<protein>
    <submittedName>
        <fullName evidence="5">EF hand</fullName>
    </submittedName>
</protein>
<evidence type="ECO:0000259" key="4">
    <source>
        <dbReference type="PROSITE" id="PS50222"/>
    </source>
</evidence>
<evidence type="ECO:0000313" key="5">
    <source>
        <dbReference type="EMBL" id="KHJ99787.1"/>
    </source>
</evidence>
<dbReference type="FunFam" id="1.10.238.10:FF:000178">
    <property type="entry name" value="Calmodulin-2 A"/>
    <property type="match status" value="1"/>
</dbReference>
<dbReference type="AlphaFoldDB" id="A0A0B1TV91"/>
<organism evidence="5 6">
    <name type="scientific">Oesophagostomum dentatum</name>
    <name type="common">Nodular worm</name>
    <dbReference type="NCBI Taxonomy" id="61180"/>
    <lineage>
        <taxon>Eukaryota</taxon>
        <taxon>Metazoa</taxon>
        <taxon>Ecdysozoa</taxon>
        <taxon>Nematoda</taxon>
        <taxon>Chromadorea</taxon>
        <taxon>Rhabditida</taxon>
        <taxon>Rhabditina</taxon>
        <taxon>Rhabditomorpha</taxon>
        <taxon>Strongyloidea</taxon>
        <taxon>Strongylidae</taxon>
        <taxon>Oesophagostomum</taxon>
    </lineage>
</organism>
<dbReference type="InterPro" id="IPR002048">
    <property type="entry name" value="EF_hand_dom"/>
</dbReference>
<dbReference type="Proteomes" id="UP000053660">
    <property type="component" value="Unassembled WGS sequence"/>
</dbReference>
<evidence type="ECO:0000256" key="3">
    <source>
        <dbReference type="ARBA" id="ARBA00022837"/>
    </source>
</evidence>
<dbReference type="OrthoDB" id="343296at2759"/>
<dbReference type="Gene3D" id="1.10.238.10">
    <property type="entry name" value="EF-hand"/>
    <property type="match status" value="1"/>
</dbReference>
<gene>
    <name evidence="5" type="ORF">OESDEN_00188</name>
</gene>
<proteinExistence type="predicted"/>
<name>A0A0B1TV91_OESDE</name>
<dbReference type="GO" id="GO:0043226">
    <property type="term" value="C:organelle"/>
    <property type="evidence" value="ECO:0007669"/>
    <property type="project" value="UniProtKB-ARBA"/>
</dbReference>
<keyword evidence="1" id="KW-0479">Metal-binding</keyword>
<dbReference type="GO" id="GO:0005509">
    <property type="term" value="F:calcium ion binding"/>
    <property type="evidence" value="ECO:0007669"/>
    <property type="project" value="InterPro"/>
</dbReference>
<dbReference type="SMART" id="SM00054">
    <property type="entry name" value="EFh"/>
    <property type="match status" value="3"/>
</dbReference>
<evidence type="ECO:0000256" key="1">
    <source>
        <dbReference type="ARBA" id="ARBA00022723"/>
    </source>
</evidence>
<dbReference type="PANTHER" id="PTHR23055">
    <property type="entry name" value="CALCIUM BINDING PROTEINS"/>
    <property type="match status" value="1"/>
</dbReference>
<dbReference type="InterPro" id="IPR011992">
    <property type="entry name" value="EF-hand-dom_pair"/>
</dbReference>
<accession>A0A0B1TV91</accession>
<feature type="domain" description="EF-hand" evidence="4">
    <location>
        <begin position="9"/>
        <end position="44"/>
    </location>
</feature>
<dbReference type="SUPFAM" id="SSF47473">
    <property type="entry name" value="EF-hand"/>
    <property type="match status" value="1"/>
</dbReference>
<dbReference type="CDD" id="cd00051">
    <property type="entry name" value="EFh"/>
    <property type="match status" value="2"/>
</dbReference>
<keyword evidence="2" id="KW-0677">Repeat</keyword>
<dbReference type="PROSITE" id="PS00018">
    <property type="entry name" value="EF_HAND_1"/>
    <property type="match status" value="2"/>
</dbReference>
<keyword evidence="6" id="KW-1185">Reference proteome</keyword>
<dbReference type="InterPro" id="IPR028846">
    <property type="entry name" value="Recoverin"/>
</dbReference>
<keyword evidence="3" id="KW-0106">Calcium</keyword>
<dbReference type="PROSITE" id="PS50222">
    <property type="entry name" value="EF_HAND_2"/>
    <property type="match status" value="3"/>
</dbReference>
<evidence type="ECO:0000256" key="2">
    <source>
        <dbReference type="ARBA" id="ARBA00022737"/>
    </source>
</evidence>
<sequence>MQSNVHVSSARIEVSETFDLLDTDKDGRLSRNEIAALLRTIKVEPTRIELDYIFKEMDIDQSGKISKEDFVRYMRCPSIHRTTLKAFERLFRDFDSDGDGYISKDVSNPNMHAVINVLKTYEAMQ</sequence>
<feature type="domain" description="EF-hand" evidence="4">
    <location>
        <begin position="45"/>
        <end position="80"/>
    </location>
</feature>
<evidence type="ECO:0000313" key="6">
    <source>
        <dbReference type="Proteomes" id="UP000053660"/>
    </source>
</evidence>
<dbReference type="Pfam" id="PF13202">
    <property type="entry name" value="EF-hand_5"/>
    <property type="match status" value="1"/>
</dbReference>
<dbReference type="Pfam" id="PF13499">
    <property type="entry name" value="EF-hand_7"/>
    <property type="match status" value="1"/>
</dbReference>
<feature type="domain" description="EF-hand" evidence="4">
    <location>
        <begin position="82"/>
        <end position="105"/>
    </location>
</feature>
<dbReference type="InterPro" id="IPR018247">
    <property type="entry name" value="EF_Hand_1_Ca_BS"/>
</dbReference>
<reference evidence="5 6" key="1">
    <citation type="submission" date="2014-03" db="EMBL/GenBank/DDBJ databases">
        <title>Draft genome of the hookworm Oesophagostomum dentatum.</title>
        <authorList>
            <person name="Mitreva M."/>
        </authorList>
    </citation>
    <scope>NUCLEOTIDE SEQUENCE [LARGE SCALE GENOMIC DNA]</scope>
    <source>
        <strain evidence="5 6">OD-Hann</strain>
    </source>
</reference>
<dbReference type="EMBL" id="KN549204">
    <property type="protein sequence ID" value="KHJ99787.1"/>
    <property type="molecule type" value="Genomic_DNA"/>
</dbReference>